<dbReference type="PANTHER" id="PTHR11102:SF160">
    <property type="entry name" value="ERAD-ASSOCIATED E3 UBIQUITIN-PROTEIN LIGASE COMPONENT HRD3"/>
    <property type="match status" value="1"/>
</dbReference>
<proteinExistence type="inferred from homology"/>
<comment type="caution">
    <text evidence="2">The sequence shown here is derived from an EMBL/GenBank/DDBJ whole genome shotgun (WGS) entry which is preliminary data.</text>
</comment>
<dbReference type="SUPFAM" id="SSF81901">
    <property type="entry name" value="HCP-like"/>
    <property type="match status" value="2"/>
</dbReference>
<name>A0ABR2K777_9EUKA</name>
<keyword evidence="3" id="KW-1185">Reference proteome</keyword>
<gene>
    <name evidence="2" type="ORF">M9Y10_042225</name>
</gene>
<evidence type="ECO:0000256" key="1">
    <source>
        <dbReference type="ARBA" id="ARBA00038101"/>
    </source>
</evidence>
<accession>A0ABR2K777</accession>
<evidence type="ECO:0000313" key="2">
    <source>
        <dbReference type="EMBL" id="KAK8886756.1"/>
    </source>
</evidence>
<dbReference type="PANTHER" id="PTHR11102">
    <property type="entry name" value="SEL-1-LIKE PROTEIN"/>
    <property type="match status" value="1"/>
</dbReference>
<dbReference type="Gene3D" id="1.25.40.10">
    <property type="entry name" value="Tetratricopeptide repeat domain"/>
    <property type="match status" value="2"/>
</dbReference>
<reference evidence="2 3" key="1">
    <citation type="submission" date="2024-04" db="EMBL/GenBank/DDBJ databases">
        <title>Tritrichomonas musculus Genome.</title>
        <authorList>
            <person name="Alves-Ferreira E."/>
            <person name="Grigg M."/>
            <person name="Lorenzi H."/>
            <person name="Galac M."/>
        </authorList>
    </citation>
    <scope>NUCLEOTIDE SEQUENCE [LARGE SCALE GENOMIC DNA]</scope>
    <source>
        <strain evidence="2 3">EAF2021</strain>
    </source>
</reference>
<dbReference type="Proteomes" id="UP001470230">
    <property type="component" value="Unassembled WGS sequence"/>
</dbReference>
<comment type="similarity">
    <text evidence="1">Belongs to the sel-1 family.</text>
</comment>
<dbReference type="InterPro" id="IPR050767">
    <property type="entry name" value="Sel1_AlgK"/>
</dbReference>
<dbReference type="EMBL" id="JAPFFF010000007">
    <property type="protein sequence ID" value="KAK8886756.1"/>
    <property type="molecule type" value="Genomic_DNA"/>
</dbReference>
<dbReference type="Pfam" id="PF08238">
    <property type="entry name" value="Sel1"/>
    <property type="match status" value="3"/>
</dbReference>
<evidence type="ECO:0008006" key="4">
    <source>
        <dbReference type="Google" id="ProtNLM"/>
    </source>
</evidence>
<protein>
    <recommendedName>
        <fullName evidence="4">HCP-like protein</fullName>
    </recommendedName>
</protein>
<dbReference type="InterPro" id="IPR011990">
    <property type="entry name" value="TPR-like_helical_dom_sf"/>
</dbReference>
<dbReference type="InterPro" id="IPR006597">
    <property type="entry name" value="Sel1-like"/>
</dbReference>
<organism evidence="2 3">
    <name type="scientific">Tritrichomonas musculus</name>
    <dbReference type="NCBI Taxonomy" id="1915356"/>
    <lineage>
        <taxon>Eukaryota</taxon>
        <taxon>Metamonada</taxon>
        <taxon>Parabasalia</taxon>
        <taxon>Tritrichomonadida</taxon>
        <taxon>Tritrichomonadidae</taxon>
        <taxon>Tritrichomonas</taxon>
    </lineage>
</organism>
<sequence>MDNQQNSIAIELYNNGAEEGDTRCFYCLGKVYEKGKGVPQDYLKAKEYYEKASYDLYSNAFVRLGNLYERGKGVQQDYKKALKYYILASQLNNQKAFYHIAVLYLNGDNIDFNLPEAINYLLKYSNVRFYIERHDFIEKIDQFEIRSDKYFYSSQNELGLIYLLEFNDIEKAEKYLLNAGLSEYPFGQNNLGLLYIFYQKEINNPKKDINYSKKFLLSSSENAFALSDFILGKIDEKENNTKDSIQHYINASENEDKPLCFRNRKYYDKRLEISKKFIICCTNLKLSLYYFTESDLPKSKKYFVKAFSKISSISNHSFSNLMVMNLTVSDLFKQLKKCIFNFPEFNLINQPNLSQETKIKCDFVECQNSSKQNDASSIQFDELQKHEDSFKSKEHQLKIKNSELNDDDKNSDNSIDANDIFVIENEEDDPIKDIERLFDFIIWKGYDFSNEIKNIIDIMEEIIFSHPYPILFGRIFVRKPKSYMKEINDLFYAGFELYEKKNC</sequence>
<evidence type="ECO:0000313" key="3">
    <source>
        <dbReference type="Proteomes" id="UP001470230"/>
    </source>
</evidence>
<dbReference type="SMART" id="SM00671">
    <property type="entry name" value="SEL1"/>
    <property type="match status" value="4"/>
</dbReference>